<keyword evidence="7" id="KW-1185">Reference proteome</keyword>
<comment type="subcellular location">
    <subcellularLocation>
        <location evidence="5">Endoplasmic reticulum membrane</location>
        <topology evidence="5">Multi-pass membrane protein</topology>
    </subcellularLocation>
    <subcellularLocation>
        <location evidence="1">Membrane</location>
        <topology evidence="1">Multi-pass membrane protein</topology>
    </subcellularLocation>
</comment>
<feature type="transmembrane region" description="Helical" evidence="5">
    <location>
        <begin position="46"/>
        <end position="70"/>
    </location>
</feature>
<comment type="function">
    <text evidence="5">Regulatory subunit of the dolichol-phosphate mannose (DPM) synthase complex; essential for the ER localization.</text>
</comment>
<evidence type="ECO:0000313" key="7">
    <source>
        <dbReference type="Proteomes" id="UP000247498"/>
    </source>
</evidence>
<dbReference type="AlphaFoldDB" id="A0A2V0PH23"/>
<name>A0A2V0PH23_9CHLO</name>
<evidence type="ECO:0000256" key="5">
    <source>
        <dbReference type="RuleBase" id="RU365084"/>
    </source>
</evidence>
<dbReference type="GO" id="GO:0180047">
    <property type="term" value="P:dolichol phosphate mannose biosynthetic process"/>
    <property type="evidence" value="ECO:0007669"/>
    <property type="project" value="InterPro"/>
</dbReference>
<dbReference type="EMBL" id="BDRX01000144">
    <property type="protein sequence ID" value="GBF99066.1"/>
    <property type="molecule type" value="Genomic_DNA"/>
</dbReference>
<keyword evidence="4 5" id="KW-0472">Membrane</keyword>
<keyword evidence="3 5" id="KW-1133">Transmembrane helix</keyword>
<gene>
    <name evidence="6" type="ORF">Rsub_11837</name>
</gene>
<organism evidence="6 7">
    <name type="scientific">Raphidocelis subcapitata</name>
    <dbReference type="NCBI Taxonomy" id="307507"/>
    <lineage>
        <taxon>Eukaryota</taxon>
        <taxon>Viridiplantae</taxon>
        <taxon>Chlorophyta</taxon>
        <taxon>core chlorophytes</taxon>
        <taxon>Chlorophyceae</taxon>
        <taxon>CS clade</taxon>
        <taxon>Sphaeropleales</taxon>
        <taxon>Selenastraceae</taxon>
        <taxon>Raphidocelis</taxon>
    </lineage>
</organism>
<protein>
    <recommendedName>
        <fullName evidence="5">Dolichol phosphate-mannose biosynthesis regulatory protein</fullName>
    </recommendedName>
</protein>
<dbReference type="Pfam" id="PF07297">
    <property type="entry name" value="DPM2"/>
    <property type="match status" value="1"/>
</dbReference>
<keyword evidence="2 5" id="KW-0812">Transmembrane</keyword>
<evidence type="ECO:0000256" key="3">
    <source>
        <dbReference type="ARBA" id="ARBA00022989"/>
    </source>
</evidence>
<comment type="subunit">
    <text evidence="5">Component of the dolichol-phosphate mannose (DPM) synthase complex.</text>
</comment>
<comment type="similarity">
    <text evidence="5">Belongs to the DPM2 family.</text>
</comment>
<comment type="caution">
    <text evidence="6">The sequence shown here is derived from an EMBL/GenBank/DDBJ whole genome shotgun (WGS) entry which is preliminary data.</text>
</comment>
<feature type="transmembrane region" description="Helical" evidence="5">
    <location>
        <begin position="7"/>
        <end position="26"/>
    </location>
</feature>
<dbReference type="OrthoDB" id="311279at2759"/>
<accession>A0A2V0PH23</accession>
<dbReference type="UniPathway" id="UPA00378"/>
<evidence type="ECO:0000313" key="6">
    <source>
        <dbReference type="EMBL" id="GBF99066.1"/>
    </source>
</evidence>
<proteinExistence type="inferred from homology"/>
<evidence type="ECO:0000256" key="1">
    <source>
        <dbReference type="ARBA" id="ARBA00004141"/>
    </source>
</evidence>
<evidence type="ECO:0000256" key="2">
    <source>
        <dbReference type="ARBA" id="ARBA00022692"/>
    </source>
</evidence>
<reference evidence="6 7" key="1">
    <citation type="journal article" date="2018" name="Sci. Rep.">
        <title>Raphidocelis subcapitata (=Pseudokirchneriella subcapitata) provides an insight into genome evolution and environmental adaptations in the Sphaeropleales.</title>
        <authorList>
            <person name="Suzuki S."/>
            <person name="Yamaguchi H."/>
            <person name="Nakajima N."/>
            <person name="Kawachi M."/>
        </authorList>
    </citation>
    <scope>NUCLEOTIDE SEQUENCE [LARGE SCALE GENOMIC DNA]</scope>
    <source>
        <strain evidence="6 7">NIES-35</strain>
    </source>
</reference>
<sequence length="75" mass="8046">MRRTGGAALLISASLAFVLATAWLLLTPFIEDDQPLRHLFPPLEWLLLPACLAIATVVSGICLHVGLLVVRDALA</sequence>
<comment type="pathway">
    <text evidence="5">Protein modification; protein glycosylation.</text>
</comment>
<evidence type="ECO:0000256" key="4">
    <source>
        <dbReference type="ARBA" id="ARBA00023136"/>
    </source>
</evidence>
<dbReference type="GO" id="GO:0030234">
    <property type="term" value="F:enzyme regulator activity"/>
    <property type="evidence" value="ECO:0007669"/>
    <property type="project" value="UniProtKB-UniRule"/>
</dbReference>
<keyword evidence="5" id="KW-0256">Endoplasmic reticulum</keyword>
<dbReference type="GO" id="GO:0005789">
    <property type="term" value="C:endoplasmic reticulum membrane"/>
    <property type="evidence" value="ECO:0007669"/>
    <property type="project" value="UniProtKB-SubCell"/>
</dbReference>
<dbReference type="InterPro" id="IPR009914">
    <property type="entry name" value="DPM2"/>
</dbReference>
<dbReference type="InParanoid" id="A0A2V0PH23"/>
<dbReference type="Proteomes" id="UP000247498">
    <property type="component" value="Unassembled WGS sequence"/>
</dbReference>